<keyword evidence="10" id="KW-1185">Reference proteome</keyword>
<evidence type="ECO:0000256" key="2">
    <source>
        <dbReference type="ARBA" id="ARBA00022670"/>
    </source>
</evidence>
<dbReference type="Gene3D" id="3.10.170.10">
    <property type="match status" value="1"/>
</dbReference>
<dbReference type="EMBL" id="AMPO01000005">
    <property type="protein sequence ID" value="EKF85709.1"/>
    <property type="molecule type" value="Genomic_DNA"/>
</dbReference>
<dbReference type="SUPFAM" id="SSF55486">
    <property type="entry name" value="Metalloproteases ('zincins'), catalytic domain"/>
    <property type="match status" value="1"/>
</dbReference>
<dbReference type="PRINTS" id="PR00730">
    <property type="entry name" value="THERMOLYSIN"/>
</dbReference>
<keyword evidence="5" id="KW-0862">Zinc</keyword>
<accession>K2RBM3</accession>
<name>K2RBM3_METFP</name>
<reference evidence="9 10" key="1">
    <citation type="journal article" date="2012" name="J. Bacteriol.">
        <title>Draft genome sequence of Methanobacterium formicicum DSM 3637, an archaebacterium isolated from the methane producer amoeba Pelomyxa palustris.</title>
        <authorList>
            <person name="Gutierrez G."/>
        </authorList>
    </citation>
    <scope>NUCLEOTIDE SEQUENCE [LARGE SCALE GENOMIC DNA]</scope>
    <source>
        <strain evidence="10">DSM 3637 / PP1</strain>
    </source>
</reference>
<dbReference type="InterPro" id="IPR001570">
    <property type="entry name" value="Peptidase_M4_C_domain"/>
</dbReference>
<dbReference type="Proteomes" id="UP000007360">
    <property type="component" value="Unassembled WGS sequence"/>
</dbReference>
<keyword evidence="6" id="KW-0482">Metalloprotease</keyword>
<dbReference type="PANTHER" id="PTHR43579">
    <property type="match status" value="1"/>
</dbReference>
<evidence type="ECO:0000259" key="8">
    <source>
        <dbReference type="Pfam" id="PF02868"/>
    </source>
</evidence>
<feature type="domain" description="Peptidase M4" evidence="7">
    <location>
        <begin position="93"/>
        <end position="207"/>
    </location>
</feature>
<sequence>MVHNWMNLFRISPNNQISSNHFSPNHFSPNHFSPNQISAGNQYFGFIPPYIMGGLAREGIEEARVTIQQSRLIRRSRSKRMVDMETFLGTAKETKASRKVYDSNNTYEKRVKLVMSEGGSPSTDESVKNAYDYVGQVFDYFRDVMGRNSIDNLGMDLVINVHFGEKYQNAFWDGDEIILGDGDGKLFSNFSKSLDVIAHELAHGITQFSANFKYSGQSGALHEHFSDVFGSAITQHAANQNAHDADWLIGNEIMGPELYGESIRSVSEPGTAYDNSLLGKDQQPDHMDNYYQGSADNFGVHVNSGIPNKAFYLASLEIGTDKAALIWYRALQKLWPNANFNDAVKIIVETTRDLVKDETVPQGATQKVRTAFKEVGLPK</sequence>
<dbReference type="InterPro" id="IPR013856">
    <property type="entry name" value="Peptidase_M4_domain"/>
</dbReference>
<keyword evidence="4" id="KW-0378">Hydrolase</keyword>
<dbReference type="Gene3D" id="1.10.390.10">
    <property type="entry name" value="Neutral Protease Domain 2"/>
    <property type="match status" value="1"/>
</dbReference>
<dbReference type="Pfam" id="PF01447">
    <property type="entry name" value="Peptidase_M4"/>
    <property type="match status" value="1"/>
</dbReference>
<dbReference type="AlphaFoldDB" id="K2RBM3"/>
<organism evidence="9 10">
    <name type="scientific">Methanobacterium formicicum (strain DSM 3637 / PP1)</name>
    <dbReference type="NCBI Taxonomy" id="1204725"/>
    <lineage>
        <taxon>Archaea</taxon>
        <taxon>Methanobacteriati</taxon>
        <taxon>Methanobacteriota</taxon>
        <taxon>Methanomada group</taxon>
        <taxon>Methanobacteria</taxon>
        <taxon>Methanobacteriales</taxon>
        <taxon>Methanobacteriaceae</taxon>
        <taxon>Methanobacterium</taxon>
    </lineage>
</organism>
<dbReference type="InterPro" id="IPR027268">
    <property type="entry name" value="Peptidase_M4/M1_CTD_sf"/>
</dbReference>
<comment type="similarity">
    <text evidence="1">Belongs to the peptidase M4 family.</text>
</comment>
<evidence type="ECO:0000259" key="7">
    <source>
        <dbReference type="Pfam" id="PF01447"/>
    </source>
</evidence>
<comment type="caution">
    <text evidence="9">The sequence shown here is derived from an EMBL/GenBank/DDBJ whole genome shotgun (WGS) entry which is preliminary data.</text>
</comment>
<evidence type="ECO:0000313" key="10">
    <source>
        <dbReference type="Proteomes" id="UP000007360"/>
    </source>
</evidence>
<evidence type="ECO:0000256" key="5">
    <source>
        <dbReference type="ARBA" id="ARBA00022833"/>
    </source>
</evidence>
<proteinExistence type="inferred from homology"/>
<protein>
    <submittedName>
        <fullName evidence="9">Extracellular protease</fullName>
    </submittedName>
</protein>
<dbReference type="GO" id="GO:0004222">
    <property type="term" value="F:metalloendopeptidase activity"/>
    <property type="evidence" value="ECO:0007669"/>
    <property type="project" value="InterPro"/>
</dbReference>
<keyword evidence="2 9" id="KW-0645">Protease</keyword>
<evidence type="ECO:0000256" key="6">
    <source>
        <dbReference type="ARBA" id="ARBA00023049"/>
    </source>
</evidence>
<dbReference type="InterPro" id="IPR023612">
    <property type="entry name" value="Peptidase_M4"/>
</dbReference>
<gene>
    <name evidence="9" type="ORF">A994_06505</name>
</gene>
<evidence type="ECO:0000256" key="4">
    <source>
        <dbReference type="ARBA" id="ARBA00022801"/>
    </source>
</evidence>
<dbReference type="Pfam" id="PF02868">
    <property type="entry name" value="Peptidase_M4_C"/>
    <property type="match status" value="1"/>
</dbReference>
<keyword evidence="3" id="KW-0479">Metal-binding</keyword>
<evidence type="ECO:0000313" key="9">
    <source>
        <dbReference type="EMBL" id="EKF85709.1"/>
    </source>
</evidence>
<dbReference type="GO" id="GO:0046872">
    <property type="term" value="F:metal ion binding"/>
    <property type="evidence" value="ECO:0007669"/>
    <property type="project" value="UniProtKB-KW"/>
</dbReference>
<evidence type="ECO:0000256" key="1">
    <source>
        <dbReference type="ARBA" id="ARBA00009388"/>
    </source>
</evidence>
<dbReference type="GO" id="GO:0006508">
    <property type="term" value="P:proteolysis"/>
    <property type="evidence" value="ECO:0007669"/>
    <property type="project" value="UniProtKB-KW"/>
</dbReference>
<dbReference type="PANTHER" id="PTHR43579:SF1">
    <property type="entry name" value="NEUTRAL METALLOPROTEINASE"/>
    <property type="match status" value="1"/>
</dbReference>
<evidence type="ECO:0000256" key="3">
    <source>
        <dbReference type="ARBA" id="ARBA00022723"/>
    </source>
</evidence>
<feature type="domain" description="Peptidase M4 C-terminal" evidence="8">
    <location>
        <begin position="210"/>
        <end position="376"/>
    </location>
</feature>
<dbReference type="InterPro" id="IPR052759">
    <property type="entry name" value="Metalloprotease_M4"/>
</dbReference>
<dbReference type="PATRIC" id="fig|1204725.3.peg.1304"/>
<dbReference type="CDD" id="cd09597">
    <property type="entry name" value="M4_TLP"/>
    <property type="match status" value="1"/>
</dbReference>